<dbReference type="GO" id="GO:0004190">
    <property type="term" value="F:aspartic-type endopeptidase activity"/>
    <property type="evidence" value="ECO:0007669"/>
    <property type="project" value="UniProtKB-KW"/>
</dbReference>
<dbReference type="AlphaFoldDB" id="A0AAV9X4A1"/>
<dbReference type="PROSITE" id="PS00141">
    <property type="entry name" value="ASP_PROTEASE"/>
    <property type="match status" value="1"/>
</dbReference>
<feature type="compositionally biased region" description="Polar residues" evidence="2">
    <location>
        <begin position="98"/>
        <end position="108"/>
    </location>
</feature>
<feature type="compositionally biased region" description="Low complexity" evidence="2">
    <location>
        <begin position="445"/>
        <end position="459"/>
    </location>
</feature>
<dbReference type="PROSITE" id="PS51767">
    <property type="entry name" value="PEPTIDASE_A1"/>
    <property type="match status" value="1"/>
</dbReference>
<keyword evidence="1" id="KW-0064">Aspartyl protease</keyword>
<evidence type="ECO:0000259" key="4">
    <source>
        <dbReference type="PROSITE" id="PS51767"/>
    </source>
</evidence>
<gene>
    <name evidence="5" type="ORF">TWF694_001920</name>
</gene>
<reference evidence="5 6" key="1">
    <citation type="submission" date="2019-10" db="EMBL/GenBank/DDBJ databases">
        <authorList>
            <person name="Palmer J.M."/>
        </authorList>
    </citation>
    <scope>NUCLEOTIDE SEQUENCE [LARGE SCALE GENOMIC DNA]</scope>
    <source>
        <strain evidence="5 6">TWF694</strain>
    </source>
</reference>
<evidence type="ECO:0000256" key="3">
    <source>
        <dbReference type="SAM" id="SignalP"/>
    </source>
</evidence>
<feature type="signal peptide" evidence="3">
    <location>
        <begin position="1"/>
        <end position="17"/>
    </location>
</feature>
<sequence>MLLAALLLLHHISGINCRPQGFSTEAFDFTTNPAHTTHLPNSPLPPEIQTGDWSSVAAAHPTGTSQVIQDEVDRPSGQSIIPTASASSAPPIGGASEPVTQNSYQPASPTHYDDHGLKELLQSAASDSTSTPSSSTGGFTSNKNEFIIESTIIEEDDTVTEAGVIPVYHANSYFVAEVNIGSSVVFLKLDTLSFHFWVVSPLLPEYCTVSLSTGAGCYDPGEGSEEVKVDGTYTFSYPGGVKASGKTVYADTITTEDFFGAAMWEKQIVALPDSLKNWNADAGITGVFPLGFNATQYYLVKAAEEGGSNATSAVMTELPLNIADWHFFTTYFKPGTQMFIGFNYEGADLYQGSLVSVPVLGINGSWSVMPESTWGSVTVGNSSNAAGGVSTMATESRATGTYTPIETSTPQESGAIASSASSESSSNITILATETPIQSNASGSEEPTTTAPEEPMATTGNKAPLNSGSSLWSGILALESEVATVGNLIASAAPDTNIAIETTAADVVKIKRDNNENVKRQSYLDSASTSTASSTGQFPILLDTGSAETYISATDVKTIYDALSGSCLTVDGGLHNCTYPCVYNFSSLSIMPAYETTVALAWGSGTTINIDMTQFASEVYNTCHPPVGSNSCSSTCRGTIQAQAPGREYYVYGSVVFKSAFFKWDTLENATVGMAPYADGNGGPWYYRRTRNSQAASSSWSSSLGSGTSAKAKAKSKLGSNGGFGGISL</sequence>
<name>A0AAV9X4A1_9PEZI</name>
<evidence type="ECO:0000256" key="1">
    <source>
        <dbReference type="ARBA" id="ARBA00022750"/>
    </source>
</evidence>
<dbReference type="EMBL" id="JAVHJO010000010">
    <property type="protein sequence ID" value="KAK6535463.1"/>
    <property type="molecule type" value="Genomic_DNA"/>
</dbReference>
<comment type="caution">
    <text evidence="5">The sequence shown here is derived from an EMBL/GenBank/DDBJ whole genome shotgun (WGS) entry which is preliminary data.</text>
</comment>
<keyword evidence="1" id="KW-0378">Hydrolase</keyword>
<feature type="region of interest" description="Disordered" evidence="2">
    <location>
        <begin position="401"/>
        <end position="464"/>
    </location>
</feature>
<dbReference type="Pfam" id="PF00026">
    <property type="entry name" value="Asp"/>
    <property type="match status" value="1"/>
</dbReference>
<organism evidence="5 6">
    <name type="scientific">Orbilia ellipsospora</name>
    <dbReference type="NCBI Taxonomy" id="2528407"/>
    <lineage>
        <taxon>Eukaryota</taxon>
        <taxon>Fungi</taxon>
        <taxon>Dikarya</taxon>
        <taxon>Ascomycota</taxon>
        <taxon>Pezizomycotina</taxon>
        <taxon>Orbiliomycetes</taxon>
        <taxon>Orbiliales</taxon>
        <taxon>Orbiliaceae</taxon>
        <taxon>Orbilia</taxon>
    </lineage>
</organism>
<dbReference type="GO" id="GO:0006508">
    <property type="term" value="P:proteolysis"/>
    <property type="evidence" value="ECO:0007669"/>
    <property type="project" value="InterPro"/>
</dbReference>
<evidence type="ECO:0000256" key="2">
    <source>
        <dbReference type="SAM" id="MobiDB-lite"/>
    </source>
</evidence>
<feature type="compositionally biased region" description="Polar residues" evidence="2">
    <location>
        <begin position="427"/>
        <end position="443"/>
    </location>
</feature>
<feature type="region of interest" description="Disordered" evidence="2">
    <location>
        <begin position="69"/>
        <end position="113"/>
    </location>
</feature>
<feature type="chain" id="PRO_5043866572" description="Peptidase A1 domain-containing protein" evidence="3">
    <location>
        <begin position="18"/>
        <end position="729"/>
    </location>
</feature>
<feature type="compositionally biased region" description="Low complexity" evidence="2">
    <location>
        <begin position="79"/>
        <end position="96"/>
    </location>
</feature>
<keyword evidence="3" id="KW-0732">Signal</keyword>
<feature type="compositionally biased region" description="Low complexity" evidence="2">
    <location>
        <begin position="413"/>
        <end position="426"/>
    </location>
</feature>
<feature type="compositionally biased region" description="Polar residues" evidence="2">
    <location>
        <begin position="401"/>
        <end position="412"/>
    </location>
</feature>
<proteinExistence type="predicted"/>
<evidence type="ECO:0000313" key="6">
    <source>
        <dbReference type="Proteomes" id="UP001365542"/>
    </source>
</evidence>
<accession>A0AAV9X4A1</accession>
<feature type="domain" description="Peptidase A1" evidence="4">
    <location>
        <begin position="174"/>
        <end position="675"/>
    </location>
</feature>
<dbReference type="Gene3D" id="2.40.70.10">
    <property type="entry name" value="Acid Proteases"/>
    <property type="match status" value="2"/>
</dbReference>
<dbReference type="InterPro" id="IPR021109">
    <property type="entry name" value="Peptidase_aspartic_dom_sf"/>
</dbReference>
<dbReference type="Proteomes" id="UP001365542">
    <property type="component" value="Unassembled WGS sequence"/>
</dbReference>
<evidence type="ECO:0000313" key="5">
    <source>
        <dbReference type="EMBL" id="KAK6535463.1"/>
    </source>
</evidence>
<keyword evidence="6" id="KW-1185">Reference proteome</keyword>
<dbReference type="SUPFAM" id="SSF50630">
    <property type="entry name" value="Acid proteases"/>
    <property type="match status" value="2"/>
</dbReference>
<protein>
    <recommendedName>
        <fullName evidence="4">Peptidase A1 domain-containing protein</fullName>
    </recommendedName>
</protein>
<keyword evidence="1" id="KW-0645">Protease</keyword>
<dbReference type="InterPro" id="IPR001969">
    <property type="entry name" value="Aspartic_peptidase_AS"/>
</dbReference>
<dbReference type="InterPro" id="IPR033121">
    <property type="entry name" value="PEPTIDASE_A1"/>
</dbReference>